<comment type="caution">
    <text evidence="2">The sequence shown here is derived from an EMBL/GenBank/DDBJ whole genome shotgun (WGS) entry which is preliminary data.</text>
</comment>
<gene>
    <name evidence="2" type="ORF">EGH24_05715</name>
</gene>
<evidence type="ECO:0000313" key="3">
    <source>
        <dbReference type="Proteomes" id="UP000705823"/>
    </source>
</evidence>
<sequence length="356" mass="39408">MHRPTRRHLLAATGITALAGCTGGGSGTDSFTRPLDLPTVDERLPLPAEPATLRDEARSGGPPKDGIPSIDEPSFIDPDAVDFLDPGDPVFGVASDGAIKAYPQKILVSHEIVNDDLDGTPVSVTYCPLTGTVQGFYRGNTEFGVSGRLINANLVMYDRTTEAWWPQILATAIPGPWNETPEVRSLREFRLIWTTWEQWREQHPETQVLSTDTGHAKNYGRDPYGSYNPRGGYYETENMIFPGRVEDDRYHRKRVVMGARAADGAVAFLKDALRENRVMTGELGNTPVVAVYDDRYDTAYVYRNPDEQSVSHEADGQIASGGSTYAPDALPLSRIHTFDAMWFAWIGYYPETNVYG</sequence>
<reference evidence="2" key="1">
    <citation type="submission" date="2019-02" db="EMBL/GenBank/DDBJ databases">
        <title>Halonotius sp. a new haloarchaeum isolated from saline soil.</title>
        <authorList>
            <person name="Duran-Viseras A."/>
            <person name="Sanchez-Porro C."/>
            <person name="Ventosa A."/>
        </authorList>
    </citation>
    <scope>NUCLEOTIDE SEQUENCE</scope>
    <source>
        <strain evidence="2">F15B</strain>
    </source>
</reference>
<organism evidence="2 3">
    <name type="scientific">Halonotius terrestris</name>
    <dbReference type="NCBI Taxonomy" id="2487750"/>
    <lineage>
        <taxon>Archaea</taxon>
        <taxon>Methanobacteriati</taxon>
        <taxon>Methanobacteriota</taxon>
        <taxon>Stenosarchaea group</taxon>
        <taxon>Halobacteria</taxon>
        <taxon>Halobacteriales</taxon>
        <taxon>Haloferacaceae</taxon>
        <taxon>Halonotius</taxon>
    </lineage>
</organism>
<evidence type="ECO:0000256" key="1">
    <source>
        <dbReference type="SAM" id="MobiDB-lite"/>
    </source>
</evidence>
<dbReference type="PROSITE" id="PS51257">
    <property type="entry name" value="PROKAR_LIPOPROTEIN"/>
    <property type="match status" value="1"/>
</dbReference>
<feature type="region of interest" description="Disordered" evidence="1">
    <location>
        <begin position="22"/>
        <end position="72"/>
    </location>
</feature>
<proteinExistence type="predicted"/>
<keyword evidence="3" id="KW-1185">Reference proteome</keyword>
<evidence type="ECO:0000313" key="2">
    <source>
        <dbReference type="EMBL" id="TQQ82933.1"/>
    </source>
</evidence>
<dbReference type="InterPro" id="IPR006311">
    <property type="entry name" value="TAT_signal"/>
</dbReference>
<dbReference type="Proteomes" id="UP000705823">
    <property type="component" value="Unassembled WGS sequence"/>
</dbReference>
<dbReference type="EMBL" id="RKLU01000002">
    <property type="protein sequence ID" value="TQQ82933.1"/>
    <property type="molecule type" value="Genomic_DNA"/>
</dbReference>
<dbReference type="PROSITE" id="PS51318">
    <property type="entry name" value="TAT"/>
    <property type="match status" value="1"/>
</dbReference>
<dbReference type="Pfam" id="PF11376">
    <property type="entry name" value="DUF3179"/>
    <property type="match status" value="1"/>
</dbReference>
<dbReference type="InterPro" id="IPR021516">
    <property type="entry name" value="DUF3179"/>
</dbReference>
<protein>
    <submittedName>
        <fullName evidence="2">DUF3179 domain-containing protein</fullName>
    </submittedName>
</protein>
<dbReference type="AlphaFoldDB" id="A0A8J8PCX6"/>
<dbReference type="OrthoDB" id="2731at2157"/>
<dbReference type="RefSeq" id="WP_142979197.1">
    <property type="nucleotide sequence ID" value="NZ_RKLU01000002.1"/>
</dbReference>
<name>A0A8J8PCX6_9EURY</name>
<accession>A0A8J8PCX6</accession>